<keyword evidence="3" id="KW-1185">Reference proteome</keyword>
<protein>
    <submittedName>
        <fullName evidence="2">Uncharacterized protein</fullName>
    </submittedName>
</protein>
<dbReference type="Proteomes" id="UP000269669">
    <property type="component" value="Unassembled WGS sequence"/>
</dbReference>
<accession>A0A428MNP3</accession>
<dbReference type="AlphaFoldDB" id="A0A428MNP3"/>
<feature type="transmembrane region" description="Helical" evidence="1">
    <location>
        <begin position="7"/>
        <end position="27"/>
    </location>
</feature>
<proteinExistence type="predicted"/>
<keyword evidence="1" id="KW-0472">Membrane</keyword>
<sequence>MKRRSVVVVCLSAVMVAASIFLCLWNWKKPDQTIVNAYADPKSCAQCHIAEAATYATTGMARAFYRPQAKDTVETPVKDRQFFHSASGTYYSMSEHGGKYFQRRWQQGFDGKPDNVEELQIDYIMGSGPRAYIFASRRGRHADRTNAGVVCGVGRSLGMNPGYDNSHPMTRRPIAYE</sequence>
<name>A0A428MNP3_9BACT</name>
<keyword evidence="1" id="KW-0812">Transmembrane</keyword>
<keyword evidence="1" id="KW-1133">Transmembrane helix</keyword>
<comment type="caution">
    <text evidence="2">The sequence shown here is derived from an EMBL/GenBank/DDBJ whole genome shotgun (WGS) entry which is preliminary data.</text>
</comment>
<evidence type="ECO:0000313" key="2">
    <source>
        <dbReference type="EMBL" id="RSL18519.1"/>
    </source>
</evidence>
<reference evidence="2 3" key="1">
    <citation type="submission" date="2018-12" db="EMBL/GenBank/DDBJ databases">
        <title>Sequencing of bacterial isolates from soil warming experiment in Harvard Forest, Massachusetts, USA.</title>
        <authorList>
            <person name="Deangelis K."/>
        </authorList>
    </citation>
    <scope>NUCLEOTIDE SEQUENCE [LARGE SCALE GENOMIC DNA]</scope>
    <source>
        <strain evidence="2 3">EB153</strain>
    </source>
</reference>
<gene>
    <name evidence="2" type="ORF">EDE15_4105</name>
</gene>
<evidence type="ECO:0000256" key="1">
    <source>
        <dbReference type="SAM" id="Phobius"/>
    </source>
</evidence>
<evidence type="ECO:0000313" key="3">
    <source>
        <dbReference type="Proteomes" id="UP000269669"/>
    </source>
</evidence>
<dbReference type="EMBL" id="RSDW01000001">
    <property type="protein sequence ID" value="RSL18519.1"/>
    <property type="molecule type" value="Genomic_DNA"/>
</dbReference>
<organism evidence="2 3">
    <name type="scientific">Edaphobacter aggregans</name>
    <dbReference type="NCBI Taxonomy" id="570835"/>
    <lineage>
        <taxon>Bacteria</taxon>
        <taxon>Pseudomonadati</taxon>
        <taxon>Acidobacteriota</taxon>
        <taxon>Terriglobia</taxon>
        <taxon>Terriglobales</taxon>
        <taxon>Acidobacteriaceae</taxon>
        <taxon>Edaphobacter</taxon>
    </lineage>
</organism>